<dbReference type="EC" id="3.2.1.40" evidence="2"/>
<dbReference type="Pfam" id="PF05592">
    <property type="entry name" value="Bac_rhamnosid"/>
    <property type="match status" value="1"/>
</dbReference>
<comment type="caution">
    <text evidence="9">The sequence shown here is derived from an EMBL/GenBank/DDBJ whole genome shotgun (WGS) entry which is preliminary data.</text>
</comment>
<dbReference type="Pfam" id="PF08531">
    <property type="entry name" value="Bac_rhamnosid_N"/>
    <property type="match status" value="1"/>
</dbReference>
<evidence type="ECO:0000259" key="7">
    <source>
        <dbReference type="Pfam" id="PF17389"/>
    </source>
</evidence>
<dbReference type="InterPro" id="IPR013737">
    <property type="entry name" value="Bac_rhamnosid_N"/>
</dbReference>
<dbReference type="Pfam" id="PF17390">
    <property type="entry name" value="Bac_rhamnosid_C"/>
    <property type="match status" value="1"/>
</dbReference>
<accession>A0ABN3W1W2</accession>
<feature type="domain" description="Alpha-L-rhamnosidase six-hairpin glycosidase" evidence="7">
    <location>
        <begin position="639"/>
        <end position="962"/>
    </location>
</feature>
<dbReference type="Pfam" id="PF17389">
    <property type="entry name" value="Bac_rhamnosid6H"/>
    <property type="match status" value="1"/>
</dbReference>
<feature type="domain" description="Bacterial alpha-L-rhamnosidase N-terminal" evidence="6">
    <location>
        <begin position="352"/>
        <end position="524"/>
    </location>
</feature>
<dbReference type="Pfam" id="PF25788">
    <property type="entry name" value="Ig_Rha78A_N"/>
    <property type="match status" value="1"/>
</dbReference>
<evidence type="ECO:0000256" key="4">
    <source>
        <dbReference type="SAM" id="SignalP"/>
    </source>
</evidence>
<dbReference type="InterPro" id="IPR012341">
    <property type="entry name" value="6hp_glycosidase-like_sf"/>
</dbReference>
<dbReference type="Gene3D" id="2.60.120.260">
    <property type="entry name" value="Galactose-binding domain-like"/>
    <property type="match status" value="2"/>
</dbReference>
<feature type="domain" description="Alpha-L-rhamnosidase concanavalin-like" evidence="5">
    <location>
        <begin position="536"/>
        <end position="633"/>
    </location>
</feature>
<feature type="signal peptide" evidence="4">
    <location>
        <begin position="1"/>
        <end position="28"/>
    </location>
</feature>
<sequence>MLKRHARLGASVAAILTALCAAPAPSAAADAGPGATGLRAADLREALGIDDTTPPLTWRLRSGARGVTQSAYQVQAATDRKLLEQGQPDLWDTGQVDSAAQRVDYAGTPIGSRTRVHWRVRVWTGGRPSAWSAPAWFETGLTAARDWSAAWITHRDWQFKAKQPTPMVVRLPKTTARYVRLDVTRLGLPLVENLPDPSWRLRLAEVEVRDSADAGVNLAAGATVTSSDTGGRVNRVWDTRYLTDGTQTTNQTFAGWSSSAYPGADVSAKPITVTLDLKAVKTFDQVLLYPRTDVPAEGGKVPNAPVDYSVSTADTAEGPYTTRQTVTGQEPPVSPVPVALPILAKDFDLPGEIRSARLYVSGLGIHEVAVNGRRVGDTVLEPGNTDFADRVQYATHDVTRLLRRGANTIGVSLGNGASNVISTPDRYRKFAATFSDPKLIAQLEVTRADGTVTRLVTGDDWLTTLGPTTFSNWYGGEDYDARRELPGWDRPGAKRDGWQPPVAVAAPGEATVLSGRSAEPIRVIDTLEGTPVGGGDGYQVFDLGRNIAGWPELTVTAPAGTTVRVHPAESLKDGRAYQSASNVGAPIWDQYTTRGTGEPETWHPRFSYHGFRYLEVRGAPAGTQVSVRGHVLHTDNASAGSFSSSNQLVNGIHSLIRRAIEGNMMSVFTDCPSREKLGWLEQVHLVSGALTGNYDVQAQLRKVVQDMADAQTPTGLVPSTVPDYTVLAGAYRDDPNWGGAFVVVPWQLYRTYGDTETMRTHYEAMRKYAAYLEARAVGGLTDYSLGDWITPDRTFPKMVSGTYGYWRVLDTMSKIAEVLGHTADAAGYRAKADASAKALSDRYYDPATGTFAGGGQGAEALALDMGAVPADQRQRLLDHLIGSIEQAGWHLLLGEISLPAAFRVLSESGRDDVVYKIATQTTSPSYGYQVVHGNTSLGEMWDGTSGQSQNHFMLGSIDSWFTGRLAGIEQAADSVGFRKLVIAPAVVGDLTGASGSYRSPYGEIRTAWTKTDGRFELVVTVPPGSTAEVRVPLADGARPEAPHGATPVRATATEAVYGVGSGTWTFQAVTGG</sequence>
<keyword evidence="3 9" id="KW-0378">Hydrolase</keyword>
<comment type="catalytic activity">
    <reaction evidence="1">
        <text>Hydrolysis of terminal non-reducing alpha-L-rhamnose residues in alpha-L-rhamnosides.</text>
        <dbReference type="EC" id="3.2.1.40"/>
    </reaction>
</comment>
<protein>
    <recommendedName>
        <fullName evidence="2">alpha-L-rhamnosidase</fullName>
        <ecNumber evidence="2">3.2.1.40</ecNumber>
    </recommendedName>
</protein>
<dbReference type="PIRSF" id="PIRSF010631">
    <property type="entry name" value="A-rhamnsds"/>
    <property type="match status" value="1"/>
</dbReference>
<evidence type="ECO:0000259" key="8">
    <source>
        <dbReference type="Pfam" id="PF17390"/>
    </source>
</evidence>
<dbReference type="Gene3D" id="2.60.40.10">
    <property type="entry name" value="Immunoglobulins"/>
    <property type="match status" value="1"/>
</dbReference>
<reference evidence="9 10" key="1">
    <citation type="journal article" date="2019" name="Int. J. Syst. Evol. Microbiol.">
        <title>The Global Catalogue of Microorganisms (GCM) 10K type strain sequencing project: providing services to taxonomists for standard genome sequencing and annotation.</title>
        <authorList>
            <consortium name="The Broad Institute Genomics Platform"/>
            <consortium name="The Broad Institute Genome Sequencing Center for Infectious Disease"/>
            <person name="Wu L."/>
            <person name="Ma J."/>
        </authorList>
    </citation>
    <scope>NUCLEOTIDE SEQUENCE [LARGE SCALE GENOMIC DNA]</scope>
    <source>
        <strain evidence="9 10">JCM 6242</strain>
    </source>
</reference>
<dbReference type="PANTHER" id="PTHR33307">
    <property type="entry name" value="ALPHA-RHAMNOSIDASE (EUROFUNG)"/>
    <property type="match status" value="1"/>
</dbReference>
<dbReference type="Proteomes" id="UP001500831">
    <property type="component" value="Unassembled WGS sequence"/>
</dbReference>
<dbReference type="RefSeq" id="WP_344975474.1">
    <property type="nucleotide sequence ID" value="NZ_BAAAVI010000035.1"/>
</dbReference>
<evidence type="ECO:0000313" key="9">
    <source>
        <dbReference type="EMBL" id="GAA2883895.1"/>
    </source>
</evidence>
<feature type="domain" description="Alpha-L-rhamnosidase C-terminal" evidence="8">
    <location>
        <begin position="967"/>
        <end position="1043"/>
    </location>
</feature>
<dbReference type="InterPro" id="IPR013783">
    <property type="entry name" value="Ig-like_fold"/>
</dbReference>
<dbReference type="InterPro" id="IPR035398">
    <property type="entry name" value="Bac_rhamnosid_C"/>
</dbReference>
<dbReference type="InterPro" id="IPR016007">
    <property type="entry name" value="Alpha_rhamnosid"/>
</dbReference>
<feature type="chain" id="PRO_5045041058" description="alpha-L-rhamnosidase" evidence="4">
    <location>
        <begin position="29"/>
        <end position="1072"/>
    </location>
</feature>
<evidence type="ECO:0000313" key="10">
    <source>
        <dbReference type="Proteomes" id="UP001500831"/>
    </source>
</evidence>
<name>A0ABN3W1W2_9ACTN</name>
<evidence type="ECO:0000259" key="6">
    <source>
        <dbReference type="Pfam" id="PF08531"/>
    </source>
</evidence>
<evidence type="ECO:0000256" key="1">
    <source>
        <dbReference type="ARBA" id="ARBA00001445"/>
    </source>
</evidence>
<evidence type="ECO:0000256" key="3">
    <source>
        <dbReference type="ARBA" id="ARBA00022801"/>
    </source>
</evidence>
<dbReference type="Gene3D" id="1.50.10.10">
    <property type="match status" value="1"/>
</dbReference>
<keyword evidence="10" id="KW-1185">Reference proteome</keyword>
<dbReference type="GO" id="GO:0016787">
    <property type="term" value="F:hydrolase activity"/>
    <property type="evidence" value="ECO:0007669"/>
    <property type="project" value="UniProtKB-KW"/>
</dbReference>
<dbReference type="InterPro" id="IPR008928">
    <property type="entry name" value="6-hairpin_glycosidase_sf"/>
</dbReference>
<evidence type="ECO:0000259" key="5">
    <source>
        <dbReference type="Pfam" id="PF05592"/>
    </source>
</evidence>
<organism evidence="9 10">
    <name type="scientific">Streptosporangium fragile</name>
    <dbReference type="NCBI Taxonomy" id="46186"/>
    <lineage>
        <taxon>Bacteria</taxon>
        <taxon>Bacillati</taxon>
        <taxon>Actinomycetota</taxon>
        <taxon>Actinomycetes</taxon>
        <taxon>Streptosporangiales</taxon>
        <taxon>Streptosporangiaceae</taxon>
        <taxon>Streptosporangium</taxon>
    </lineage>
</organism>
<evidence type="ECO:0000256" key="2">
    <source>
        <dbReference type="ARBA" id="ARBA00012652"/>
    </source>
</evidence>
<gene>
    <name evidence="9" type="ORF">GCM10010517_47200</name>
</gene>
<dbReference type="InterPro" id="IPR008902">
    <property type="entry name" value="Rhamnosid_concanavalin"/>
</dbReference>
<dbReference type="InterPro" id="IPR035396">
    <property type="entry name" value="Bac_rhamnosid6H"/>
</dbReference>
<dbReference type="EMBL" id="BAAAVI010000035">
    <property type="protein sequence ID" value="GAA2883895.1"/>
    <property type="molecule type" value="Genomic_DNA"/>
</dbReference>
<proteinExistence type="predicted"/>
<dbReference type="SUPFAM" id="SSF48208">
    <property type="entry name" value="Six-hairpin glycosidases"/>
    <property type="match status" value="1"/>
</dbReference>
<dbReference type="Gene3D" id="2.60.420.10">
    <property type="entry name" value="Maltose phosphorylase, domain 3"/>
    <property type="match status" value="1"/>
</dbReference>
<keyword evidence="4" id="KW-0732">Signal</keyword>
<dbReference type="PANTHER" id="PTHR33307:SF11">
    <property type="entry name" value="ALPHA-L-RHAMNOSIDASE"/>
    <property type="match status" value="1"/>
</dbReference>